<proteinExistence type="predicted"/>
<dbReference type="InterPro" id="IPR041698">
    <property type="entry name" value="Methyltransf_25"/>
</dbReference>
<protein>
    <submittedName>
        <fullName evidence="5">Class I SAM-dependent methyltransferase</fullName>
        <ecNumber evidence="5">2.1.-.-</ecNumber>
    </submittedName>
</protein>
<dbReference type="SUPFAM" id="SSF53335">
    <property type="entry name" value="S-adenosyl-L-methionine-dependent methyltransferases"/>
    <property type="match status" value="1"/>
</dbReference>
<dbReference type="Gene3D" id="3.40.50.150">
    <property type="entry name" value="Vaccinia Virus protein VP39"/>
    <property type="match status" value="1"/>
</dbReference>
<accession>A0ABU8X045</accession>
<keyword evidence="2 5" id="KW-0808">Transferase</keyword>
<dbReference type="Pfam" id="PF13649">
    <property type="entry name" value="Methyltransf_25"/>
    <property type="match status" value="1"/>
</dbReference>
<dbReference type="EMBL" id="JBBKZT010000043">
    <property type="protein sequence ID" value="MEJ8852485.1"/>
    <property type="molecule type" value="Genomic_DNA"/>
</dbReference>
<organism evidence="5 6">
    <name type="scientific">Variovorax rhizosphaerae</name>
    <dbReference type="NCBI Taxonomy" id="1836200"/>
    <lineage>
        <taxon>Bacteria</taxon>
        <taxon>Pseudomonadati</taxon>
        <taxon>Pseudomonadota</taxon>
        <taxon>Betaproteobacteria</taxon>
        <taxon>Burkholderiales</taxon>
        <taxon>Comamonadaceae</taxon>
        <taxon>Variovorax</taxon>
    </lineage>
</organism>
<gene>
    <name evidence="5" type="ORF">WKW82_38105</name>
</gene>
<comment type="caution">
    <text evidence="5">The sequence shown here is derived from an EMBL/GenBank/DDBJ whole genome shotgun (WGS) entry which is preliminary data.</text>
</comment>
<dbReference type="SMART" id="SM00650">
    <property type="entry name" value="rADc"/>
    <property type="match status" value="1"/>
</dbReference>
<dbReference type="InterPro" id="IPR051052">
    <property type="entry name" value="Diverse_substrate_MTase"/>
</dbReference>
<evidence type="ECO:0000256" key="3">
    <source>
        <dbReference type="ARBA" id="ARBA00022691"/>
    </source>
</evidence>
<feature type="domain" description="Ribosomal RNA adenine methylase transferase N-terminal" evidence="4">
    <location>
        <begin position="31"/>
        <end position="174"/>
    </location>
</feature>
<keyword evidence="6" id="KW-1185">Reference proteome</keyword>
<dbReference type="GO" id="GO:0032259">
    <property type="term" value="P:methylation"/>
    <property type="evidence" value="ECO:0007669"/>
    <property type="project" value="UniProtKB-KW"/>
</dbReference>
<dbReference type="EC" id="2.1.-.-" evidence="5"/>
<dbReference type="GO" id="GO:0008168">
    <property type="term" value="F:methyltransferase activity"/>
    <property type="evidence" value="ECO:0007669"/>
    <property type="project" value="UniProtKB-KW"/>
</dbReference>
<name>A0ABU8X045_9BURK</name>
<dbReference type="InterPro" id="IPR020598">
    <property type="entry name" value="rRNA_Ade_methylase_Trfase_N"/>
</dbReference>
<evidence type="ECO:0000313" key="5">
    <source>
        <dbReference type="EMBL" id="MEJ8852485.1"/>
    </source>
</evidence>
<sequence length="210" mass="23235">MTTNFGVRRRESFDEVARLYDSARPGYPRALINDLLDFTALREGGRVLEIGCGIGQLTVPLAELEVFLVAVELGANLADVAREKLSRFGRAEVIVADFDQWVLPDQPFDLVVAATAFHWLDPDRRIQKCVYALRPGGTLAVIDTHWGVRTGDDPFLRQVSHVTHAGILITIPRSIPQYSRACQKSALTWQAHGCSPRLRIGAIEAIESTA</sequence>
<evidence type="ECO:0000256" key="1">
    <source>
        <dbReference type="ARBA" id="ARBA00022603"/>
    </source>
</evidence>
<evidence type="ECO:0000313" key="6">
    <source>
        <dbReference type="Proteomes" id="UP001385892"/>
    </source>
</evidence>
<dbReference type="PANTHER" id="PTHR44942">
    <property type="entry name" value="METHYLTRANSF_11 DOMAIN-CONTAINING PROTEIN"/>
    <property type="match status" value="1"/>
</dbReference>
<dbReference type="InterPro" id="IPR029063">
    <property type="entry name" value="SAM-dependent_MTases_sf"/>
</dbReference>
<evidence type="ECO:0000259" key="4">
    <source>
        <dbReference type="SMART" id="SM00650"/>
    </source>
</evidence>
<keyword evidence="1 5" id="KW-0489">Methyltransferase</keyword>
<evidence type="ECO:0000256" key="2">
    <source>
        <dbReference type="ARBA" id="ARBA00022679"/>
    </source>
</evidence>
<dbReference type="CDD" id="cd02440">
    <property type="entry name" value="AdoMet_MTases"/>
    <property type="match status" value="1"/>
</dbReference>
<keyword evidence="3" id="KW-0949">S-adenosyl-L-methionine</keyword>
<reference evidence="5 6" key="1">
    <citation type="submission" date="2024-03" db="EMBL/GenBank/DDBJ databases">
        <title>Novel species of the genus Variovorax.</title>
        <authorList>
            <person name="Liu Q."/>
            <person name="Xin Y.-H."/>
        </authorList>
    </citation>
    <scope>NUCLEOTIDE SEQUENCE [LARGE SCALE GENOMIC DNA]</scope>
    <source>
        <strain evidence="5 6">KACC 18900</strain>
    </source>
</reference>
<dbReference type="RefSeq" id="WP_340348432.1">
    <property type="nucleotide sequence ID" value="NZ_JBBKZT010000043.1"/>
</dbReference>
<dbReference type="Proteomes" id="UP001385892">
    <property type="component" value="Unassembled WGS sequence"/>
</dbReference>
<dbReference type="PANTHER" id="PTHR44942:SF4">
    <property type="entry name" value="METHYLTRANSFERASE TYPE 11 DOMAIN-CONTAINING PROTEIN"/>
    <property type="match status" value="1"/>
</dbReference>